<dbReference type="PANTHER" id="PTHR30288">
    <property type="entry name" value="FLAGELLAR CAP/ASSEMBLY PROTEIN FLID"/>
    <property type="match status" value="1"/>
</dbReference>
<keyword evidence="4 5" id="KW-0975">Bacterial flagellum</keyword>
<comment type="caution">
    <text evidence="7">The sequence shown here is derived from an EMBL/GenBank/DDBJ whole genome shotgun (WGS) entry which is preliminary data.</text>
</comment>
<dbReference type="GO" id="GO:0005576">
    <property type="term" value="C:extracellular region"/>
    <property type="evidence" value="ECO:0007669"/>
    <property type="project" value="UniProtKB-SubCell"/>
</dbReference>
<dbReference type="InterPro" id="IPR040026">
    <property type="entry name" value="FliD"/>
</dbReference>
<feature type="domain" description="EF-hand" evidence="6">
    <location>
        <begin position="121"/>
        <end position="156"/>
    </location>
</feature>
<dbReference type="GO" id="GO:0009421">
    <property type="term" value="C:bacterial-type flagellum filament cap"/>
    <property type="evidence" value="ECO:0007669"/>
    <property type="project" value="InterPro"/>
</dbReference>
<keyword evidence="3" id="KW-0175">Coiled coil</keyword>
<dbReference type="GO" id="GO:0007155">
    <property type="term" value="P:cell adhesion"/>
    <property type="evidence" value="ECO:0007669"/>
    <property type="project" value="InterPro"/>
</dbReference>
<accession>A0AAW9Q9A5</accession>
<comment type="subcellular location">
    <subcellularLocation>
        <location evidence="5">Secreted</location>
    </subcellularLocation>
    <subcellularLocation>
        <location evidence="5">Bacterial flagellum</location>
    </subcellularLocation>
</comment>
<dbReference type="PANTHER" id="PTHR30288:SF0">
    <property type="entry name" value="FLAGELLAR HOOK-ASSOCIATED PROTEIN 2"/>
    <property type="match status" value="1"/>
</dbReference>
<evidence type="ECO:0000313" key="7">
    <source>
        <dbReference type="EMBL" id="MEF7615616.1"/>
    </source>
</evidence>
<proteinExistence type="inferred from homology"/>
<sequence>MATTFDPATTAQQLATAYTQNAQSLLTAKNTVAQSTSTALTKLRSALTSFDTAVASLSGKKSVIKYSATFDATTHGTATASATAQPGKYSFFVEQLATTHQVAYANLTDSTETGTLGLSLADGTSFNVSFAAADADGNGQLSPAELARAINNDADNKGSVTASVITSGGQSQLVLSSGKSGAEGEVTLNTTGLNDAALKAKLDSGNPLVAAQDAIVWLGAQTTGIKLQQATNTFTPVDGVSINFTKAMAPGDAPVTLTVANDASGTAGNVKSFVDAYNALNNTLTDMTKSAKPDAGTAAGAFASDASIRSLRSRLASILREEVGGDSLRTYGITIDRSGVLQLDQTKLEKALAANPTGLDKVFGSASTTAPSGLFGKFDAYVEQWTNSTNGQIKKRQDSLALSQKSLTSRQTRLDAQYDSLYARYLAQFTKLQTLQESMGQTTNLFTSLSS</sequence>
<dbReference type="Proteomes" id="UP001336250">
    <property type="component" value="Unassembled WGS sequence"/>
</dbReference>
<dbReference type="Pfam" id="PF07195">
    <property type="entry name" value="FliD_C"/>
    <property type="match status" value="1"/>
</dbReference>
<dbReference type="RefSeq" id="WP_332290912.1">
    <property type="nucleotide sequence ID" value="NZ_JAZIBG010000036.1"/>
</dbReference>
<dbReference type="PROSITE" id="PS00018">
    <property type="entry name" value="EF_HAND_1"/>
    <property type="match status" value="1"/>
</dbReference>
<protein>
    <recommendedName>
        <fullName evidence="5">Flagellar hook-associated protein 2</fullName>
        <shortName evidence="5">HAP2</shortName>
    </recommendedName>
    <alternativeName>
        <fullName evidence="5">Flagellar cap protein</fullName>
    </alternativeName>
</protein>
<dbReference type="InterPro" id="IPR010809">
    <property type="entry name" value="FliD_C"/>
</dbReference>
<dbReference type="InterPro" id="IPR002048">
    <property type="entry name" value="EF_hand_dom"/>
</dbReference>
<evidence type="ECO:0000313" key="8">
    <source>
        <dbReference type="Proteomes" id="UP001336250"/>
    </source>
</evidence>
<dbReference type="EMBL" id="JAZIBG010000036">
    <property type="protein sequence ID" value="MEF7615616.1"/>
    <property type="molecule type" value="Genomic_DNA"/>
</dbReference>
<comment type="function">
    <text evidence="5">Required for morphogenesis and for the elongation of the flagellar filament by facilitating polymerization of the flagellin monomers at the tip of growing filament. Forms a capping structure, which prevents flagellin subunits (transported through the central channel of the flagellum) from leaking out without polymerization at the distal end.</text>
</comment>
<dbReference type="PROSITE" id="PS50222">
    <property type="entry name" value="EF_HAND_2"/>
    <property type="match status" value="1"/>
</dbReference>
<dbReference type="InterPro" id="IPR003481">
    <property type="entry name" value="FliD_N"/>
</dbReference>
<comment type="similarity">
    <text evidence="1 5">Belongs to the FliD family.</text>
</comment>
<comment type="subunit">
    <text evidence="2 5">Homopentamer.</text>
</comment>
<dbReference type="Pfam" id="PF02465">
    <property type="entry name" value="FliD_N"/>
    <property type="match status" value="1"/>
</dbReference>
<name>A0AAW9Q9A5_9BURK</name>
<dbReference type="GO" id="GO:0005509">
    <property type="term" value="F:calcium ion binding"/>
    <property type="evidence" value="ECO:0007669"/>
    <property type="project" value="InterPro"/>
</dbReference>
<dbReference type="AlphaFoldDB" id="A0AAW9Q9A5"/>
<evidence type="ECO:0000256" key="2">
    <source>
        <dbReference type="ARBA" id="ARBA00011255"/>
    </source>
</evidence>
<gene>
    <name evidence="7" type="primary">fliD</name>
    <name evidence="7" type="ORF">V4F39_17005</name>
</gene>
<keyword evidence="7" id="KW-0969">Cilium</keyword>
<evidence type="ECO:0000256" key="5">
    <source>
        <dbReference type="RuleBase" id="RU362066"/>
    </source>
</evidence>
<evidence type="ECO:0000256" key="1">
    <source>
        <dbReference type="ARBA" id="ARBA00009764"/>
    </source>
</evidence>
<keyword evidence="7" id="KW-0966">Cell projection</keyword>
<keyword evidence="7" id="KW-0282">Flagellum</keyword>
<dbReference type="InterPro" id="IPR018247">
    <property type="entry name" value="EF_Hand_1_Ca_BS"/>
</dbReference>
<organism evidence="7 8">
    <name type="scientific">Aquincola agrisoli</name>
    <dbReference type="NCBI Taxonomy" id="3119538"/>
    <lineage>
        <taxon>Bacteria</taxon>
        <taxon>Pseudomonadati</taxon>
        <taxon>Pseudomonadota</taxon>
        <taxon>Betaproteobacteria</taxon>
        <taxon>Burkholderiales</taxon>
        <taxon>Sphaerotilaceae</taxon>
        <taxon>Aquincola</taxon>
    </lineage>
</organism>
<reference evidence="7 8" key="1">
    <citation type="submission" date="2024-02" db="EMBL/GenBank/DDBJ databases">
        <title>Genome sequence of Aquincola sp. MAHUQ-54.</title>
        <authorList>
            <person name="Huq M.A."/>
        </authorList>
    </citation>
    <scope>NUCLEOTIDE SEQUENCE [LARGE SCALE GENOMIC DNA]</scope>
    <source>
        <strain evidence="7 8">MAHUQ-54</strain>
    </source>
</reference>
<evidence type="ECO:0000256" key="4">
    <source>
        <dbReference type="ARBA" id="ARBA00023143"/>
    </source>
</evidence>
<keyword evidence="5" id="KW-0964">Secreted</keyword>
<evidence type="ECO:0000256" key="3">
    <source>
        <dbReference type="ARBA" id="ARBA00023054"/>
    </source>
</evidence>
<evidence type="ECO:0000259" key="6">
    <source>
        <dbReference type="PROSITE" id="PS50222"/>
    </source>
</evidence>
<keyword evidence="8" id="KW-1185">Reference proteome</keyword>
<dbReference type="GO" id="GO:0009424">
    <property type="term" value="C:bacterial-type flagellum hook"/>
    <property type="evidence" value="ECO:0007669"/>
    <property type="project" value="UniProtKB-UniRule"/>
</dbReference>